<dbReference type="EMBL" id="NISK01000001">
    <property type="protein sequence ID" value="OWQ99179.1"/>
    <property type="molecule type" value="Genomic_DNA"/>
</dbReference>
<accession>A0A246K103</accession>
<gene>
    <name evidence="1" type="ORF">CDQ92_03150</name>
</gene>
<reference evidence="1 2" key="1">
    <citation type="journal article" date="2010" name="Int. J. Syst. Evol. Microbiol.">
        <title>Sphingopyxis bauzanensis sp. nov., a psychrophilic bacterium isolated from soil.</title>
        <authorList>
            <person name="Zhang D.C."/>
            <person name="Liu H.C."/>
            <person name="Xin Y.H."/>
            <person name="Zhou Y.G."/>
            <person name="Schinner F."/>
            <person name="Margesin R."/>
        </authorList>
    </citation>
    <scope>NUCLEOTIDE SEQUENCE [LARGE SCALE GENOMIC DNA]</scope>
    <source>
        <strain evidence="1 2">DSM 22271</strain>
    </source>
</reference>
<sequence>MQKTDESENLLTDELKQKAYDDALAAGDAAATVSVAHALKLSKDKANEAARQLPFPGLLN</sequence>
<keyword evidence="2" id="KW-1185">Reference proteome</keyword>
<organism evidence="1 2">
    <name type="scientific">Sphingopyxis bauzanensis</name>
    <dbReference type="NCBI Taxonomy" id="651663"/>
    <lineage>
        <taxon>Bacteria</taxon>
        <taxon>Pseudomonadati</taxon>
        <taxon>Pseudomonadota</taxon>
        <taxon>Alphaproteobacteria</taxon>
        <taxon>Sphingomonadales</taxon>
        <taxon>Sphingomonadaceae</taxon>
        <taxon>Sphingopyxis</taxon>
    </lineage>
</organism>
<proteinExistence type="predicted"/>
<protein>
    <submittedName>
        <fullName evidence="1">Uncharacterized protein</fullName>
    </submittedName>
</protein>
<evidence type="ECO:0000313" key="2">
    <source>
        <dbReference type="Proteomes" id="UP000197361"/>
    </source>
</evidence>
<name>A0A246K103_9SPHN</name>
<dbReference type="AlphaFoldDB" id="A0A246K103"/>
<dbReference type="RefSeq" id="WP_088439918.1">
    <property type="nucleotide sequence ID" value="NZ_BMMC01000004.1"/>
</dbReference>
<comment type="caution">
    <text evidence="1">The sequence shown here is derived from an EMBL/GenBank/DDBJ whole genome shotgun (WGS) entry which is preliminary data.</text>
</comment>
<evidence type="ECO:0000313" key="1">
    <source>
        <dbReference type="EMBL" id="OWQ99179.1"/>
    </source>
</evidence>
<dbReference type="Proteomes" id="UP000197361">
    <property type="component" value="Unassembled WGS sequence"/>
</dbReference>